<proteinExistence type="predicted"/>
<evidence type="ECO:0000259" key="1">
    <source>
        <dbReference type="Pfam" id="PF13503"/>
    </source>
</evidence>
<feature type="domain" description="DUF4123" evidence="1">
    <location>
        <begin position="23"/>
        <end position="142"/>
    </location>
</feature>
<protein>
    <submittedName>
        <fullName evidence="2">DUF4123 domain-containing protein</fullName>
    </submittedName>
</protein>
<comment type="caution">
    <text evidence="2">The sequence shown here is derived from an EMBL/GenBank/DDBJ whole genome shotgun (WGS) entry which is preliminary data.</text>
</comment>
<organism evidence="2 3">
    <name type="scientific">Klebsiella pneumoniae</name>
    <dbReference type="NCBI Taxonomy" id="573"/>
    <lineage>
        <taxon>Bacteria</taxon>
        <taxon>Pseudomonadati</taxon>
        <taxon>Pseudomonadota</taxon>
        <taxon>Gammaproteobacteria</taxon>
        <taxon>Enterobacterales</taxon>
        <taxon>Enterobacteriaceae</taxon>
        <taxon>Klebsiella/Raoultella group</taxon>
        <taxon>Klebsiella</taxon>
        <taxon>Klebsiella pneumoniae complex</taxon>
    </lineage>
</organism>
<name>A0A939NNH4_KLEPN</name>
<dbReference type="InterPro" id="IPR025391">
    <property type="entry name" value="DUF4123"/>
</dbReference>
<gene>
    <name evidence="2" type="ORF">J4730_11485</name>
</gene>
<evidence type="ECO:0000313" key="3">
    <source>
        <dbReference type="Proteomes" id="UP000664002"/>
    </source>
</evidence>
<accession>A0A939NNH4</accession>
<reference evidence="2" key="1">
    <citation type="submission" date="2021-03" db="EMBL/GenBank/DDBJ databases">
        <title>Molecular epidemiology and mechanisms of colistin and carbapenem resistance in Enterobacteriaceae from clinical isolates, the environment and porcine samples in Pretoria, South Africa.</title>
        <authorList>
            <person name="Bogoshi D."/>
            <person name="Mbelle N.M."/>
            <person name="Naidoo V."/>
            <person name="Osei Sekyere J."/>
        </authorList>
    </citation>
    <scope>NUCLEOTIDE SEQUENCE</scope>
    <source>
        <strain evidence="2">C027</strain>
    </source>
</reference>
<dbReference type="Proteomes" id="UP000664002">
    <property type="component" value="Unassembled WGS sequence"/>
</dbReference>
<sequence length="189" mass="21363">MTRQWIEEVAGTCRAFGTDYLHVIIDQAGVDFSVIPALNSLSVEWQSLFHGLPEAFIVDDARWWRALRLMILSKCAGYRISASNLPSARRCSCSAHIGLSALANWLTQCMDILQEGRSGILRFYDTRVFPLLFTHILSDEQQEPLMRPALFWAWQDLDGRAKGIKGSGLLPERDEKAPKIELSDRQLGI</sequence>
<dbReference type="Pfam" id="PF13503">
    <property type="entry name" value="DUF4123"/>
    <property type="match status" value="1"/>
</dbReference>
<dbReference type="EMBL" id="JAGETM010000006">
    <property type="protein sequence ID" value="MBO1997392.1"/>
    <property type="molecule type" value="Genomic_DNA"/>
</dbReference>
<dbReference type="AlphaFoldDB" id="A0A939NNH4"/>
<evidence type="ECO:0000313" key="2">
    <source>
        <dbReference type="EMBL" id="MBO1997392.1"/>
    </source>
</evidence>